<protein>
    <recommendedName>
        <fullName evidence="2">DUF7144 domain-containing protein</fullName>
    </recommendedName>
</protein>
<organism evidence="3 4">
    <name type="scientific">Actinoplanes missouriensis (strain ATCC 14538 / DSM 43046 / CBS 188.64 / JCM 3121 / NBRC 102363 / NCIMB 12654 / NRRL B-3342 / UNCC 431)</name>
    <dbReference type="NCBI Taxonomy" id="512565"/>
    <lineage>
        <taxon>Bacteria</taxon>
        <taxon>Bacillati</taxon>
        <taxon>Actinomycetota</taxon>
        <taxon>Actinomycetes</taxon>
        <taxon>Micromonosporales</taxon>
        <taxon>Micromonosporaceae</taxon>
        <taxon>Actinoplanes</taxon>
    </lineage>
</organism>
<dbReference type="HOGENOM" id="CLU_118603_1_0_11"/>
<reference evidence="3 4" key="1">
    <citation type="submission" date="2012-02" db="EMBL/GenBank/DDBJ databases">
        <title>Complete genome sequence of Actinoplanes missouriensis 431 (= NBRC 102363).</title>
        <authorList>
            <person name="Ohnishi Y."/>
            <person name="Ishikawa J."/>
            <person name="Sekine M."/>
            <person name="Hosoyama A."/>
            <person name="Harada T."/>
            <person name="Narita H."/>
            <person name="Hata T."/>
            <person name="Konno Y."/>
            <person name="Tutikane K."/>
            <person name="Fujita N."/>
            <person name="Horinouchi S."/>
            <person name="Hayakawa M."/>
        </authorList>
    </citation>
    <scope>NUCLEOTIDE SEQUENCE [LARGE SCALE GENOMIC DNA]</scope>
    <source>
        <strain evidence="4">ATCC 14538 / DSM 43046 / CBS 188.64 / JCM 3121 / NBRC 102363 / NCIMB 12654 / NRRL B-3342 / UNCC 431</strain>
    </source>
</reference>
<dbReference type="InterPro" id="IPR055568">
    <property type="entry name" value="DUF7144"/>
</dbReference>
<dbReference type="eggNOG" id="ENOG5032TA6">
    <property type="taxonomic scope" value="Bacteria"/>
</dbReference>
<proteinExistence type="predicted"/>
<keyword evidence="4" id="KW-1185">Reference proteome</keyword>
<accession>I0H1X2</accession>
<dbReference type="KEGG" id="ams:AMIS_17890"/>
<feature type="transmembrane region" description="Helical" evidence="1">
    <location>
        <begin position="94"/>
        <end position="111"/>
    </location>
</feature>
<evidence type="ECO:0000313" key="3">
    <source>
        <dbReference type="EMBL" id="BAL87009.1"/>
    </source>
</evidence>
<evidence type="ECO:0000259" key="2">
    <source>
        <dbReference type="Pfam" id="PF23636"/>
    </source>
</evidence>
<feature type="transmembrane region" description="Helical" evidence="1">
    <location>
        <begin position="21"/>
        <end position="42"/>
    </location>
</feature>
<gene>
    <name evidence="3" type="ordered locus">AMIS_17890</name>
</gene>
<sequence>MSSSYATERPAGAGAAPDTTGWIGLVVFAGIMMLILGGFQMAEGFTALYREEVYLVSADGLLFQPDYTTWGWGHLIFGLITTATGAGVLAGQTWARVTGIVIAGIGALIHFSFLAAAPVWCSILICMDVLVIYALAAHGRDVRSKP</sequence>
<feature type="transmembrane region" description="Helical" evidence="1">
    <location>
        <begin position="70"/>
        <end position="89"/>
    </location>
</feature>
<dbReference type="RefSeq" id="WP_014441906.1">
    <property type="nucleotide sequence ID" value="NC_017093.1"/>
</dbReference>
<keyword evidence="1" id="KW-1133">Transmembrane helix</keyword>
<dbReference type="OrthoDB" id="4482242at2"/>
<dbReference type="Pfam" id="PF23636">
    <property type="entry name" value="DUF7144"/>
    <property type="match status" value="1"/>
</dbReference>
<feature type="transmembrane region" description="Helical" evidence="1">
    <location>
        <begin position="117"/>
        <end position="136"/>
    </location>
</feature>
<keyword evidence="1" id="KW-0472">Membrane</keyword>
<dbReference type="PATRIC" id="fig|512565.3.peg.1801"/>
<dbReference type="EMBL" id="AP012319">
    <property type="protein sequence ID" value="BAL87009.1"/>
    <property type="molecule type" value="Genomic_DNA"/>
</dbReference>
<evidence type="ECO:0000256" key="1">
    <source>
        <dbReference type="SAM" id="Phobius"/>
    </source>
</evidence>
<dbReference type="Proteomes" id="UP000007882">
    <property type="component" value="Chromosome"/>
</dbReference>
<name>I0H1X2_ACTM4</name>
<keyword evidence="1" id="KW-0812">Transmembrane</keyword>
<feature type="domain" description="DUF7144" evidence="2">
    <location>
        <begin position="26"/>
        <end position="140"/>
    </location>
</feature>
<dbReference type="AlphaFoldDB" id="I0H1X2"/>
<evidence type="ECO:0000313" key="4">
    <source>
        <dbReference type="Proteomes" id="UP000007882"/>
    </source>
</evidence>
<dbReference type="STRING" id="512565.AMIS_17890"/>